<evidence type="ECO:0000313" key="10">
    <source>
        <dbReference type="Proteomes" id="UP001059950"/>
    </source>
</evidence>
<dbReference type="Gene3D" id="3.90.1010.10">
    <property type="match status" value="1"/>
</dbReference>
<keyword evidence="5" id="KW-0663">Pyridoxal phosphate</keyword>
<accession>A0ABY5GY89</accession>
<dbReference type="GO" id="GO:0031071">
    <property type="term" value="F:cysteine desulfurase activity"/>
    <property type="evidence" value="ECO:0007669"/>
    <property type="project" value="UniProtKB-EC"/>
</dbReference>
<sequence>MDLDSIRQQFPALQQQVNDHPLIYLDNAATSQKPEVVINAVERFYRYQNANVHRGAHQLSEQATSAFEAARTTVQQFINAASEQEIIWTRGTTEGINLIAQSYARPQLKPGDEILLTELEHHANIVPWQIVAEQTGALIRVVPINDNGDLNLQRFSALLNDKTRIVSLTHISNALGTINPVAGLVRQAKAFGAIVIIDGAQAAPHLEIDVQRLGCDFYLFSGHKLFAPTGIGVLFGRKTLLETMPPWQAGGEMIKRVSFSGTTYNDLPFKFEAGTPNISGALGLAEAIRFLTALDRKALAHHERALMNRAVELCSAIPGFSRIGNPTACASILSFQLSSHHQQDIGLMLDQQGIALRTGHHCAMPLMERLGLPGTVRASFCFYNTMEEVERFARVLEQISLGRSFAVAETVSEQSIFDDSPFGREIRNSDIISQLTPLKSWNDRYREIMQLGKQLPAFTSTMKREQDRINGCESDAWLRVSRDDKGALWFAADSDARIIRGLIALVLAALNGRQPDEILAFDIEDYFSQLNLTRHLSPSRGNGLKAIIEAVRESARQASA</sequence>
<dbReference type="PANTHER" id="PTHR43586:SF8">
    <property type="entry name" value="CYSTEINE DESULFURASE 1, CHLOROPLASTIC"/>
    <property type="match status" value="1"/>
</dbReference>
<dbReference type="Gene3D" id="3.90.1150.10">
    <property type="entry name" value="Aspartate Aminotransferase, domain 1"/>
    <property type="match status" value="1"/>
</dbReference>
<dbReference type="InterPro" id="IPR020578">
    <property type="entry name" value="Aminotrans_V_PyrdxlP_BS"/>
</dbReference>
<dbReference type="InterPro" id="IPR015424">
    <property type="entry name" value="PyrdxlP-dep_Trfase"/>
</dbReference>
<evidence type="ECO:0000259" key="8">
    <source>
        <dbReference type="Pfam" id="PF02657"/>
    </source>
</evidence>
<comment type="catalytic activity">
    <reaction evidence="6">
        <text>(sulfur carrier)-H + L-cysteine = (sulfur carrier)-SH + L-alanine</text>
        <dbReference type="Rhea" id="RHEA:43892"/>
        <dbReference type="Rhea" id="RHEA-COMP:14737"/>
        <dbReference type="Rhea" id="RHEA-COMP:14739"/>
        <dbReference type="ChEBI" id="CHEBI:29917"/>
        <dbReference type="ChEBI" id="CHEBI:35235"/>
        <dbReference type="ChEBI" id="CHEBI:57972"/>
        <dbReference type="ChEBI" id="CHEBI:64428"/>
        <dbReference type="EC" id="2.8.1.7"/>
    </reaction>
</comment>
<name>A0ABY5GY89_9GAMM</name>
<dbReference type="EC" id="2.8.1.7" evidence="3"/>
<dbReference type="Gene3D" id="3.40.640.10">
    <property type="entry name" value="Type I PLP-dependent aspartate aminotransferase-like (Major domain)"/>
    <property type="match status" value="1"/>
</dbReference>
<keyword evidence="10" id="KW-1185">Reference proteome</keyword>
<organism evidence="9 10">
    <name type="scientific">Amphritea atlantica</name>
    <dbReference type="NCBI Taxonomy" id="355243"/>
    <lineage>
        <taxon>Bacteria</taxon>
        <taxon>Pseudomonadati</taxon>
        <taxon>Pseudomonadota</taxon>
        <taxon>Gammaproteobacteria</taxon>
        <taxon>Oceanospirillales</taxon>
        <taxon>Oceanospirillaceae</taxon>
        <taxon>Amphritea</taxon>
    </lineage>
</organism>
<dbReference type="InterPro" id="IPR000192">
    <property type="entry name" value="Aminotrans_V_dom"/>
</dbReference>
<dbReference type="Proteomes" id="UP001059950">
    <property type="component" value="Chromosome"/>
</dbReference>
<evidence type="ECO:0000256" key="4">
    <source>
        <dbReference type="ARBA" id="ARBA00022679"/>
    </source>
</evidence>
<dbReference type="Pfam" id="PF02657">
    <property type="entry name" value="SufE"/>
    <property type="match status" value="1"/>
</dbReference>
<protein>
    <recommendedName>
        <fullName evidence="3">cysteine desulfurase</fullName>
        <ecNumber evidence="3">2.8.1.7</ecNumber>
    </recommendedName>
</protein>
<dbReference type="InterPro" id="IPR015421">
    <property type="entry name" value="PyrdxlP-dep_Trfase_major"/>
</dbReference>
<evidence type="ECO:0000256" key="1">
    <source>
        <dbReference type="ARBA" id="ARBA00001933"/>
    </source>
</evidence>
<evidence type="ECO:0000313" key="9">
    <source>
        <dbReference type="EMBL" id="UTW04778.1"/>
    </source>
</evidence>
<dbReference type="PROSITE" id="PS00595">
    <property type="entry name" value="AA_TRANSFER_CLASS_5"/>
    <property type="match status" value="1"/>
</dbReference>
<dbReference type="SUPFAM" id="SSF82649">
    <property type="entry name" value="SufE/NifU"/>
    <property type="match status" value="1"/>
</dbReference>
<feature type="domain" description="Aminotransferase class V" evidence="7">
    <location>
        <begin position="23"/>
        <end position="392"/>
    </location>
</feature>
<evidence type="ECO:0000256" key="2">
    <source>
        <dbReference type="ARBA" id="ARBA00010447"/>
    </source>
</evidence>
<dbReference type="InterPro" id="IPR003808">
    <property type="entry name" value="Fe-S_metab-assoc_dom"/>
</dbReference>
<gene>
    <name evidence="9" type="ORF">KDX31_07205</name>
</gene>
<dbReference type="EMBL" id="CP073344">
    <property type="protein sequence ID" value="UTW04778.1"/>
    <property type="molecule type" value="Genomic_DNA"/>
</dbReference>
<evidence type="ECO:0000259" key="7">
    <source>
        <dbReference type="Pfam" id="PF00266"/>
    </source>
</evidence>
<evidence type="ECO:0000256" key="6">
    <source>
        <dbReference type="ARBA" id="ARBA00050776"/>
    </source>
</evidence>
<feature type="domain" description="Fe-S metabolism associated" evidence="8">
    <location>
        <begin position="433"/>
        <end position="553"/>
    </location>
</feature>
<evidence type="ECO:0000256" key="5">
    <source>
        <dbReference type="ARBA" id="ARBA00022898"/>
    </source>
</evidence>
<reference evidence="9" key="1">
    <citation type="submission" date="2021-04" db="EMBL/GenBank/DDBJ databases">
        <title>Oceanospirillales bacteria with DddD are important DMSP degraders in coastal seawater.</title>
        <authorList>
            <person name="Liu J."/>
        </authorList>
    </citation>
    <scope>NUCLEOTIDE SEQUENCE</scope>
    <source>
        <strain evidence="9">GY6</strain>
    </source>
</reference>
<evidence type="ECO:0000256" key="3">
    <source>
        <dbReference type="ARBA" id="ARBA00012239"/>
    </source>
</evidence>
<dbReference type="CDD" id="cd06453">
    <property type="entry name" value="SufS_like"/>
    <property type="match status" value="1"/>
</dbReference>
<dbReference type="InterPro" id="IPR010970">
    <property type="entry name" value="Cys_dSase_SufS"/>
</dbReference>
<comment type="similarity">
    <text evidence="2">Belongs to the class-V pyridoxal-phosphate-dependent aminotransferase family. Csd subfamily.</text>
</comment>
<dbReference type="NCBIfam" id="TIGR01979">
    <property type="entry name" value="sufS"/>
    <property type="match status" value="1"/>
</dbReference>
<comment type="cofactor">
    <cofactor evidence="1">
        <name>pyridoxal 5'-phosphate</name>
        <dbReference type="ChEBI" id="CHEBI:597326"/>
    </cofactor>
</comment>
<dbReference type="PANTHER" id="PTHR43586">
    <property type="entry name" value="CYSTEINE DESULFURASE"/>
    <property type="match status" value="1"/>
</dbReference>
<dbReference type="Pfam" id="PF00266">
    <property type="entry name" value="Aminotran_5"/>
    <property type="match status" value="1"/>
</dbReference>
<proteinExistence type="inferred from homology"/>
<dbReference type="SUPFAM" id="SSF53383">
    <property type="entry name" value="PLP-dependent transferases"/>
    <property type="match status" value="1"/>
</dbReference>
<keyword evidence="4 9" id="KW-0808">Transferase</keyword>
<dbReference type="InterPro" id="IPR015422">
    <property type="entry name" value="PyrdxlP-dep_Trfase_small"/>
</dbReference>